<reference evidence="10 11" key="1">
    <citation type="submission" date="2011-07" db="EMBL/GenBank/DDBJ databases">
        <authorList>
            <person name="Harkins D.M."/>
            <person name="Madupu R."/>
            <person name="Durkin A.S."/>
            <person name="Torralba M."/>
            <person name="Methe B."/>
            <person name="Sutton G.G."/>
            <person name="Nelson K.E."/>
        </authorList>
    </citation>
    <scope>NUCLEOTIDE SEQUENCE [LARGE SCALE GENOMIC DNA]</scope>
    <source>
        <strain evidence="10 11">SK313</strain>
    </source>
</reference>
<dbReference type="PANTHER" id="PTHR32502">
    <property type="entry name" value="N-ACETYLGALACTOSAMINE PERMEASE II COMPONENT-RELATED"/>
    <property type="match status" value="1"/>
</dbReference>
<dbReference type="NCBIfam" id="NF011647">
    <property type="entry name" value="PRK15065.1"/>
    <property type="match status" value="1"/>
</dbReference>
<keyword evidence="2" id="KW-0813">Transport</keyword>
<keyword evidence="4" id="KW-0762">Sugar transport</keyword>
<comment type="subcellular location">
    <subcellularLocation>
        <location evidence="1">Cell membrane</location>
        <topology evidence="1">Multi-pass membrane protein</topology>
    </subcellularLocation>
</comment>
<evidence type="ECO:0000256" key="1">
    <source>
        <dbReference type="ARBA" id="ARBA00004651"/>
    </source>
</evidence>
<dbReference type="PATRIC" id="fig|1035190.4.peg.239"/>
<evidence type="ECO:0000313" key="11">
    <source>
        <dbReference type="Proteomes" id="UP000005621"/>
    </source>
</evidence>
<evidence type="ECO:0000256" key="7">
    <source>
        <dbReference type="ARBA" id="ARBA00022989"/>
    </source>
</evidence>
<dbReference type="GO" id="GO:0009401">
    <property type="term" value="P:phosphoenolpyruvate-dependent sugar phosphotransferase system"/>
    <property type="evidence" value="ECO:0007669"/>
    <property type="project" value="UniProtKB-KW"/>
</dbReference>
<keyword evidence="3" id="KW-1003">Cell membrane</keyword>
<evidence type="ECO:0000256" key="2">
    <source>
        <dbReference type="ARBA" id="ARBA00022448"/>
    </source>
</evidence>
<organism evidence="10 11">
    <name type="scientific">Streptococcus oralis SK313</name>
    <dbReference type="NCBI Taxonomy" id="1035190"/>
    <lineage>
        <taxon>Bacteria</taxon>
        <taxon>Bacillati</taxon>
        <taxon>Bacillota</taxon>
        <taxon>Bacilli</taxon>
        <taxon>Lactobacillales</taxon>
        <taxon>Streptococcaceae</taxon>
        <taxon>Streptococcus</taxon>
    </lineage>
</organism>
<evidence type="ECO:0000256" key="9">
    <source>
        <dbReference type="SAM" id="Phobius"/>
    </source>
</evidence>
<name>F9Q0G1_STROR</name>
<evidence type="ECO:0000256" key="6">
    <source>
        <dbReference type="ARBA" id="ARBA00022692"/>
    </source>
</evidence>
<dbReference type="EMBL" id="AFUU01000002">
    <property type="protein sequence ID" value="EGV02414.1"/>
    <property type="molecule type" value="Genomic_DNA"/>
</dbReference>
<keyword evidence="5" id="KW-0598">Phosphotransferase system</keyword>
<keyword evidence="8 9" id="KW-0472">Membrane</keyword>
<feature type="transmembrane region" description="Helical" evidence="9">
    <location>
        <begin position="146"/>
        <end position="169"/>
    </location>
</feature>
<evidence type="ECO:0000256" key="8">
    <source>
        <dbReference type="ARBA" id="ARBA00023136"/>
    </source>
</evidence>
<feature type="transmembrane region" description="Helical" evidence="9">
    <location>
        <begin position="99"/>
        <end position="126"/>
    </location>
</feature>
<feature type="transmembrane region" description="Helical" evidence="9">
    <location>
        <begin position="6"/>
        <end position="25"/>
    </location>
</feature>
<accession>F9Q0G1</accession>
<dbReference type="InterPro" id="IPR050303">
    <property type="entry name" value="GatZ_KbaZ_carbometab"/>
</dbReference>
<evidence type="ECO:0000313" key="10">
    <source>
        <dbReference type="EMBL" id="EGV02414.1"/>
    </source>
</evidence>
<proteinExistence type="predicted"/>
<dbReference type="PANTHER" id="PTHR32502:SF25">
    <property type="entry name" value="PHOSPHOTRANSFERASE SYSTEM, MANNOSE-SPECIFIC EIIC"/>
    <property type="match status" value="1"/>
</dbReference>
<dbReference type="GO" id="GO:0005886">
    <property type="term" value="C:plasma membrane"/>
    <property type="evidence" value="ECO:0007669"/>
    <property type="project" value="UniProtKB-SubCell"/>
</dbReference>
<dbReference type="InterPro" id="IPR004700">
    <property type="entry name" value="PTS_IIC_man"/>
</dbReference>
<keyword evidence="7 9" id="KW-1133">Transmembrane helix</keyword>
<feature type="transmembrane region" description="Helical" evidence="9">
    <location>
        <begin position="213"/>
        <end position="243"/>
    </location>
</feature>
<gene>
    <name evidence="10" type="ORF">HMPREF9950_0189</name>
</gene>
<protein>
    <submittedName>
        <fullName evidence="10">PTS system sorbose-specific iic component</fullName>
    </submittedName>
</protein>
<comment type="caution">
    <text evidence="10">The sequence shown here is derived from an EMBL/GenBank/DDBJ whole genome shotgun (WGS) entry which is preliminary data.</text>
</comment>
<dbReference type="Pfam" id="PF03609">
    <property type="entry name" value="EII-Sor"/>
    <property type="match status" value="1"/>
</dbReference>
<evidence type="ECO:0000256" key="5">
    <source>
        <dbReference type="ARBA" id="ARBA00022683"/>
    </source>
</evidence>
<dbReference type="Proteomes" id="UP000005621">
    <property type="component" value="Unassembled WGS sequence"/>
</dbReference>
<sequence>MSDISIISAILVVVVAFLAGLEGILDQFQFHQPIVACTLIGLVTGNLEAGVMLGGSLQMIALGWANIGAAVAPDAALASVAAAIILIKGGNFTTEGIAVATATAIPLAVAGLFLTMIVRTISVALVHSADAAAKEGNIAAVERAHYFALVLQGLRIAIPAAFLIAIPASAVKDALGLMPEWLNGGMAVGGAMVVAVGYAMVINMMATREVWPFFAIGFALAAISQLTLIALGVIGVALAFIYLNLSKQGGNGGGGAATSNDPIGDILEDYYKGEQSWLKKFNYQNQIVKKFGGVHNSFKVLGTTNVCKTWVGLTL</sequence>
<dbReference type="AlphaFoldDB" id="F9Q0G1"/>
<evidence type="ECO:0000256" key="3">
    <source>
        <dbReference type="ARBA" id="ARBA00022475"/>
    </source>
</evidence>
<feature type="transmembrane region" description="Helical" evidence="9">
    <location>
        <begin position="37"/>
        <end position="61"/>
    </location>
</feature>
<feature type="transmembrane region" description="Helical" evidence="9">
    <location>
        <begin position="67"/>
        <end position="87"/>
    </location>
</feature>
<dbReference type="PROSITE" id="PS51106">
    <property type="entry name" value="PTS_EIIC_TYPE_4"/>
    <property type="match status" value="1"/>
</dbReference>
<keyword evidence="6 9" id="KW-0812">Transmembrane</keyword>
<feature type="transmembrane region" description="Helical" evidence="9">
    <location>
        <begin position="181"/>
        <end position="201"/>
    </location>
</feature>
<evidence type="ECO:0000256" key="4">
    <source>
        <dbReference type="ARBA" id="ARBA00022597"/>
    </source>
</evidence>